<feature type="region of interest" description="Disordered" evidence="4">
    <location>
        <begin position="552"/>
        <end position="571"/>
    </location>
</feature>
<feature type="domain" description="SF3 helicase" evidence="5">
    <location>
        <begin position="286"/>
        <end position="444"/>
    </location>
</feature>
<protein>
    <submittedName>
        <fullName evidence="6">Phage/plasmid primase, P4 family domain-containing protein</fullName>
    </submittedName>
</protein>
<feature type="compositionally biased region" description="Basic residues" evidence="4">
    <location>
        <begin position="1"/>
        <end position="11"/>
    </location>
</feature>
<dbReference type="SUPFAM" id="SSF52540">
    <property type="entry name" value="P-loop containing nucleoside triphosphate hydrolases"/>
    <property type="match status" value="1"/>
</dbReference>
<gene>
    <name evidence="6" type="ORF">HMPREF9696_02663</name>
</gene>
<dbReference type="PANTHER" id="PTHR35372:SF2">
    <property type="entry name" value="SF3 HELICASE DOMAIN-CONTAINING PROTEIN"/>
    <property type="match status" value="1"/>
</dbReference>
<keyword evidence="3" id="KW-0067">ATP-binding</keyword>
<evidence type="ECO:0000313" key="6">
    <source>
        <dbReference type="EMBL" id="EKS35391.1"/>
    </source>
</evidence>
<sequence length="601" mass="67113">MSKRLPLKSKRAIPSPKHGWDHPADVAAGKRYCKDIAYAILPGAEIELLTVKDAALKLHGFGVSLETAVKLLSRYAETDMSESVILDQCIGVYENPDGQPGRYSTMRLAPEDRWMDGEPEDEKSIFDAELAWPRPVAYDNKQHAAKCAEAFVEARPAKLIYSDNSIYTLDDNRIWRQLSDTELAAEIRATDPSLIFDTDKIQRMVRAVHVAHFTKVRPFDWIKEPVDAPPRSDLILARNGILNLATDELMPHTGKLFITGLPEWDYDANADCPLWLSKVGEWLHPSFHPTLQEFMGYCLTSDTSLEILLAMIGASRGGKGSITRIIQALVGPALHTSRTLNDLSGDFGLEGMLDKRLIVIPDAHDTDTSRRSAAIERIKCISGRDELSINRKNLPIITAKVPAKLILVANKHPKFLDESGALANRELLLVFGNSFVGREDRDLANKLNAELPGIANWALDGLRRLRANDGKFTIGERGRAASRELAESQSPARRFAKDCLIVTGAPNDYVSLDQAYDVYQHWGDNIENLGSRERRNRNDFKHDLIAALTPHGVSHGQRRWHDPSKSKSGKGLTKRGFFGFKVKPKFRVTDECDIVTGNRDI</sequence>
<dbReference type="Pfam" id="PF08706">
    <property type="entry name" value="D5_N"/>
    <property type="match status" value="1"/>
</dbReference>
<evidence type="ECO:0000313" key="7">
    <source>
        <dbReference type="Proteomes" id="UP000001095"/>
    </source>
</evidence>
<dbReference type="InterPro" id="IPR014015">
    <property type="entry name" value="Helicase_SF3_DNA-vir"/>
</dbReference>
<dbReference type="InterPro" id="IPR014818">
    <property type="entry name" value="Phage/plasmid_primase_P4_C"/>
</dbReference>
<feature type="region of interest" description="Disordered" evidence="4">
    <location>
        <begin position="1"/>
        <end position="20"/>
    </location>
</feature>
<evidence type="ECO:0000256" key="2">
    <source>
        <dbReference type="ARBA" id="ARBA00022801"/>
    </source>
</evidence>
<evidence type="ECO:0000256" key="3">
    <source>
        <dbReference type="ARBA" id="ARBA00022840"/>
    </source>
</evidence>
<dbReference type="PANTHER" id="PTHR35372">
    <property type="entry name" value="ATP BINDING PROTEIN-RELATED"/>
    <property type="match status" value="1"/>
</dbReference>
<proteinExistence type="predicted"/>
<dbReference type="GO" id="GO:0016787">
    <property type="term" value="F:hydrolase activity"/>
    <property type="evidence" value="ECO:0007669"/>
    <property type="project" value="UniProtKB-KW"/>
</dbReference>
<dbReference type="Gene3D" id="3.40.50.300">
    <property type="entry name" value="P-loop containing nucleotide triphosphate hydrolases"/>
    <property type="match status" value="1"/>
</dbReference>
<evidence type="ECO:0000259" key="5">
    <source>
        <dbReference type="PROSITE" id="PS51206"/>
    </source>
</evidence>
<dbReference type="InterPro" id="IPR045455">
    <property type="entry name" value="NrS-1_pol-like_helicase"/>
</dbReference>
<name>K8P1R8_9BRAD</name>
<dbReference type="PROSITE" id="PS51206">
    <property type="entry name" value="SF3_HELICASE_1"/>
    <property type="match status" value="1"/>
</dbReference>
<evidence type="ECO:0000256" key="4">
    <source>
        <dbReference type="SAM" id="MobiDB-lite"/>
    </source>
</evidence>
<comment type="caution">
    <text evidence="6">The sequence shown here is derived from an EMBL/GenBank/DDBJ whole genome shotgun (WGS) entry which is preliminary data.</text>
</comment>
<dbReference type="Pfam" id="PF19263">
    <property type="entry name" value="DUF5906"/>
    <property type="match status" value="1"/>
</dbReference>
<keyword evidence="7" id="KW-1185">Reference proteome</keyword>
<evidence type="ECO:0000256" key="1">
    <source>
        <dbReference type="ARBA" id="ARBA00022741"/>
    </source>
</evidence>
<dbReference type="EMBL" id="AGWY01000011">
    <property type="protein sequence ID" value="EKS35391.1"/>
    <property type="molecule type" value="Genomic_DNA"/>
</dbReference>
<dbReference type="HOGENOM" id="CLU_453910_0_0_5"/>
<accession>K8P1R8</accession>
<keyword evidence="1" id="KW-0547">Nucleotide-binding</keyword>
<dbReference type="PATRIC" id="fig|883079.3.peg.2714"/>
<organism evidence="6 7">
    <name type="scientific">Afipia clevelandensis ATCC 49720</name>
    <dbReference type="NCBI Taxonomy" id="883079"/>
    <lineage>
        <taxon>Bacteria</taxon>
        <taxon>Pseudomonadati</taxon>
        <taxon>Pseudomonadota</taxon>
        <taxon>Alphaproteobacteria</taxon>
        <taxon>Hyphomicrobiales</taxon>
        <taxon>Nitrobacteraceae</taxon>
        <taxon>Afipia</taxon>
    </lineage>
</organism>
<reference evidence="6 7" key="1">
    <citation type="submission" date="2012-04" db="EMBL/GenBank/DDBJ databases">
        <title>The Genome Sequence of Afipia clevelandensis ATCC 49720.</title>
        <authorList>
            <consortium name="The Broad Institute Genome Sequencing Platform"/>
            <person name="Earl A."/>
            <person name="Ward D."/>
            <person name="Feldgarden M."/>
            <person name="Gevers D."/>
            <person name="Huys G."/>
            <person name="Walker B."/>
            <person name="Young S.K."/>
            <person name="Zeng Q."/>
            <person name="Gargeya S."/>
            <person name="Fitzgerald M."/>
            <person name="Haas B."/>
            <person name="Abouelleil A."/>
            <person name="Alvarado L."/>
            <person name="Arachchi H.M."/>
            <person name="Berlin A."/>
            <person name="Chapman S.B."/>
            <person name="Goldberg J."/>
            <person name="Griggs A."/>
            <person name="Gujja S."/>
            <person name="Hansen M."/>
            <person name="Howarth C."/>
            <person name="Imamovic A."/>
            <person name="Larimer J."/>
            <person name="McCowen C."/>
            <person name="Montmayeur A."/>
            <person name="Murphy C."/>
            <person name="Neiman D."/>
            <person name="Pearson M."/>
            <person name="Priest M."/>
            <person name="Roberts A."/>
            <person name="Saif S."/>
            <person name="Shea T."/>
            <person name="Sisk P."/>
            <person name="Sykes S."/>
            <person name="Wortman J."/>
            <person name="Nusbaum C."/>
            <person name="Birren B."/>
        </authorList>
    </citation>
    <scope>NUCLEOTIDE SEQUENCE [LARGE SCALE GENOMIC DNA]</scope>
    <source>
        <strain evidence="6 7">ATCC 49720</strain>
    </source>
</reference>
<dbReference type="Proteomes" id="UP000001095">
    <property type="component" value="Unassembled WGS sequence"/>
</dbReference>
<dbReference type="GO" id="GO:0005524">
    <property type="term" value="F:ATP binding"/>
    <property type="evidence" value="ECO:0007669"/>
    <property type="project" value="UniProtKB-KW"/>
</dbReference>
<dbReference type="InterPro" id="IPR027417">
    <property type="entry name" value="P-loop_NTPase"/>
</dbReference>
<dbReference type="RefSeq" id="WP_002713530.1">
    <property type="nucleotide sequence ID" value="NZ_KB375281.1"/>
</dbReference>
<dbReference type="AlphaFoldDB" id="K8P1R8"/>
<dbReference type="InterPro" id="IPR051620">
    <property type="entry name" value="ORF904-like_C"/>
</dbReference>
<keyword evidence="2" id="KW-0378">Hydrolase</keyword>